<organism evidence="2 3">
    <name type="scientific">Niallia circulans</name>
    <name type="common">Bacillus circulans</name>
    <dbReference type="NCBI Taxonomy" id="1397"/>
    <lineage>
        <taxon>Bacteria</taxon>
        <taxon>Bacillati</taxon>
        <taxon>Bacillota</taxon>
        <taxon>Bacilli</taxon>
        <taxon>Bacillales</taxon>
        <taxon>Bacillaceae</taxon>
        <taxon>Niallia</taxon>
    </lineage>
</organism>
<gene>
    <name evidence="2" type="ORF">ABW02_14585</name>
</gene>
<evidence type="ECO:0000313" key="3">
    <source>
        <dbReference type="Proteomes" id="UP000036045"/>
    </source>
</evidence>
<evidence type="ECO:0000313" key="2">
    <source>
        <dbReference type="EMBL" id="KLV25831.1"/>
    </source>
</evidence>
<feature type="transmembrane region" description="Helical" evidence="1">
    <location>
        <begin position="28"/>
        <end position="51"/>
    </location>
</feature>
<keyword evidence="3" id="KW-1185">Reference proteome</keyword>
<dbReference type="EMBL" id="LDPH01000013">
    <property type="protein sequence ID" value="KLV25831.1"/>
    <property type="molecule type" value="Genomic_DNA"/>
</dbReference>
<keyword evidence="1" id="KW-0472">Membrane</keyword>
<comment type="caution">
    <text evidence="2">The sequence shown here is derived from an EMBL/GenBank/DDBJ whole genome shotgun (WGS) entry which is preliminary data.</text>
</comment>
<dbReference type="Proteomes" id="UP000036045">
    <property type="component" value="Unassembled WGS sequence"/>
</dbReference>
<proteinExistence type="predicted"/>
<dbReference type="PATRIC" id="fig|1397.4.peg.1081"/>
<reference evidence="2 3" key="1">
    <citation type="submission" date="2015-05" db="EMBL/GenBank/DDBJ databases">
        <title>Whole genome sequence and identification of bacterial endophytes from Costus igneus.</title>
        <authorList>
            <person name="Lee Y.P."/>
            <person name="Gan H.M."/>
            <person name="Eng W."/>
            <person name="Wheatley M.S."/>
            <person name="Caraballo A."/>
            <person name="Polter S."/>
            <person name="Savka M.A."/>
            <person name="Hudson A.O."/>
        </authorList>
    </citation>
    <scope>NUCLEOTIDE SEQUENCE [LARGE SCALE GENOMIC DNA]</scope>
    <source>
        <strain evidence="2 3">RIT379</strain>
    </source>
</reference>
<name>A0A0J1IIR9_NIACI</name>
<feature type="transmembrane region" description="Helical" evidence="1">
    <location>
        <begin position="58"/>
        <end position="80"/>
    </location>
</feature>
<dbReference type="AlphaFoldDB" id="A0A0J1IIR9"/>
<keyword evidence="1" id="KW-0812">Transmembrane</keyword>
<protein>
    <submittedName>
        <fullName evidence="2">Uncharacterized protein</fullName>
    </submittedName>
</protein>
<evidence type="ECO:0000256" key="1">
    <source>
        <dbReference type="SAM" id="Phobius"/>
    </source>
</evidence>
<accession>A0A0J1IIR9</accession>
<sequence length="81" mass="9443">MKIYTAILFQLMIWSGFSIIEWLSRYDLILYKVFMFGVFFYLAIIIGNTIIKSTRKTMLATMISLSIYGSFHLIMTIISVV</sequence>
<dbReference type="OrthoDB" id="2942660at2"/>
<keyword evidence="1" id="KW-1133">Transmembrane helix</keyword>